<proteinExistence type="predicted"/>
<dbReference type="Proteomes" id="UP001396334">
    <property type="component" value="Unassembled WGS sequence"/>
</dbReference>
<accession>A0ABR2Q9C5</accession>
<comment type="caution">
    <text evidence="1">The sequence shown here is derived from an EMBL/GenBank/DDBJ whole genome shotgun (WGS) entry which is preliminary data.</text>
</comment>
<keyword evidence="2" id="KW-1185">Reference proteome</keyword>
<organism evidence="1 2">
    <name type="scientific">Hibiscus sabdariffa</name>
    <name type="common">roselle</name>
    <dbReference type="NCBI Taxonomy" id="183260"/>
    <lineage>
        <taxon>Eukaryota</taxon>
        <taxon>Viridiplantae</taxon>
        <taxon>Streptophyta</taxon>
        <taxon>Embryophyta</taxon>
        <taxon>Tracheophyta</taxon>
        <taxon>Spermatophyta</taxon>
        <taxon>Magnoliopsida</taxon>
        <taxon>eudicotyledons</taxon>
        <taxon>Gunneridae</taxon>
        <taxon>Pentapetalae</taxon>
        <taxon>rosids</taxon>
        <taxon>malvids</taxon>
        <taxon>Malvales</taxon>
        <taxon>Malvaceae</taxon>
        <taxon>Malvoideae</taxon>
        <taxon>Hibiscus</taxon>
    </lineage>
</organism>
<reference evidence="1 2" key="1">
    <citation type="journal article" date="2024" name="G3 (Bethesda)">
        <title>Genome assembly of Hibiscus sabdariffa L. provides insights into metabolisms of medicinal natural products.</title>
        <authorList>
            <person name="Kim T."/>
        </authorList>
    </citation>
    <scope>NUCLEOTIDE SEQUENCE [LARGE SCALE GENOMIC DNA]</scope>
    <source>
        <strain evidence="1">TK-2024</strain>
        <tissue evidence="1">Old leaves</tissue>
    </source>
</reference>
<evidence type="ECO:0000313" key="2">
    <source>
        <dbReference type="Proteomes" id="UP001396334"/>
    </source>
</evidence>
<gene>
    <name evidence="1" type="ORF">V6N11_020765</name>
</gene>
<dbReference type="EMBL" id="JBBPBN010000043">
    <property type="protein sequence ID" value="KAK8997282.1"/>
    <property type="molecule type" value="Genomic_DNA"/>
</dbReference>
<sequence length="164" mass="17860">MLPREKLDLIASVQTPQSGVGMDTSGWSGEDKRLISTRSAYDFLFQGSELGDTVIWKRIWKLETVQIVTSCSDVLKSSALVGSILRFLGEDWSVAVNHIGRGSNNVVDRLAKQGRGLSLDSTLFPMVPVDIACFVEKEQRDSSPVTTSPSIIEQAVPFDLGGSD</sequence>
<evidence type="ECO:0008006" key="3">
    <source>
        <dbReference type="Google" id="ProtNLM"/>
    </source>
</evidence>
<protein>
    <recommendedName>
        <fullName evidence="3">RNase H type-1 domain-containing protein</fullName>
    </recommendedName>
</protein>
<evidence type="ECO:0000313" key="1">
    <source>
        <dbReference type="EMBL" id="KAK8997282.1"/>
    </source>
</evidence>
<name>A0ABR2Q9C5_9ROSI</name>